<protein>
    <submittedName>
        <fullName evidence="1">Uncharacterized protein</fullName>
    </submittedName>
</protein>
<comment type="caution">
    <text evidence="1">The sequence shown here is derived from an EMBL/GenBank/DDBJ whole genome shotgun (WGS) entry which is preliminary data.</text>
</comment>
<evidence type="ECO:0000313" key="2">
    <source>
        <dbReference type="Proteomes" id="UP000708208"/>
    </source>
</evidence>
<sequence>MLIVKATSNQMASHAVDTCAHLLSSSIQSNGLDWLPKTMAYINIAVREENLNMCIKSLEDTSKKFYRKRDLSMISFIGLQIKTHQTNSIAIFEGANYQVIKINKWYVICLSCFILHRENFTLHWDLREPLAEYFRSKLDVTHESLNRHQSYNLHGLNMFRRTTRTIDFSLIASSLTAAALTTIGETIEKQMLLYQASDSRSIFEGDIEGKSIFQNIISQLVFPVGKPFVSVEEDVSKCENVAYIDFHSTMLNFKVPKFRLKTVGTKPFLMGRESILEGVYGWVFLGRNTY</sequence>
<dbReference type="Proteomes" id="UP000708208">
    <property type="component" value="Unassembled WGS sequence"/>
</dbReference>
<feature type="non-terminal residue" evidence="1">
    <location>
        <position position="1"/>
    </location>
</feature>
<reference evidence="1" key="1">
    <citation type="submission" date="2021-06" db="EMBL/GenBank/DDBJ databases">
        <authorList>
            <person name="Hodson N. C."/>
            <person name="Mongue J. A."/>
            <person name="Jaron S. K."/>
        </authorList>
    </citation>
    <scope>NUCLEOTIDE SEQUENCE</scope>
</reference>
<proteinExistence type="predicted"/>
<dbReference type="AlphaFoldDB" id="A0A8J2NT90"/>
<evidence type="ECO:0000313" key="1">
    <source>
        <dbReference type="EMBL" id="CAG7725177.1"/>
    </source>
</evidence>
<name>A0A8J2NT90_9HEXA</name>
<organism evidence="1 2">
    <name type="scientific">Allacma fusca</name>
    <dbReference type="NCBI Taxonomy" id="39272"/>
    <lineage>
        <taxon>Eukaryota</taxon>
        <taxon>Metazoa</taxon>
        <taxon>Ecdysozoa</taxon>
        <taxon>Arthropoda</taxon>
        <taxon>Hexapoda</taxon>
        <taxon>Collembola</taxon>
        <taxon>Symphypleona</taxon>
        <taxon>Sminthuridae</taxon>
        <taxon>Allacma</taxon>
    </lineage>
</organism>
<keyword evidence="2" id="KW-1185">Reference proteome</keyword>
<accession>A0A8J2NT90</accession>
<gene>
    <name evidence="1" type="ORF">AFUS01_LOCUS14152</name>
</gene>
<dbReference type="EMBL" id="CAJVCH010118578">
    <property type="protein sequence ID" value="CAG7725177.1"/>
    <property type="molecule type" value="Genomic_DNA"/>
</dbReference>